<evidence type="ECO:0000259" key="1">
    <source>
        <dbReference type="Pfam" id="PF13860"/>
    </source>
</evidence>
<sequence length="3001" mass="321426">MGQNIRVTARVTDPDSGDVVTEVHLEVSRMGPPMSFPMWLDPATGDYVGDIPGHEVMPPGFDYRVVSNDAQGHVRANPRFQNPPYWVEVGYGGSGGGARPEITFAPLASPKPPWQDVTVSATVTDPDGDIREVGIEINRPGMPPMFFPLNPTGMGAYQGRIFAGDVQPPGFNYRIVARDMNFNETATPAFNYDPYWVDVSGGGTTQGNPPQITHTPVPSPKPMNQNILVTATVTDPDSNDTVTDVHLEVLHGGPPMHFPMQRDAATGTYTGQIPGPEVMAPGFEYRVVAKDNQGNVKAKPVFSQAAYWVDVSWGGGGGSKPEITHTRLPSPQAARHDIEVTAMVTDPDGDLMMVGIEVNRPNSPPTFYPMDPMGAGQYRGRIFGGDVQRPGFSYRIVAEDMTHNRRGNPFFNFDPFWVDVGAGQGLPPNIVHSPIPGPVVPNQNIRVTATVTDPDADDAVAEVWVELQHGGPPMRFPLFPDTIAGAFTGTIPGNEVWEPGFEYRVFAEDGNGNIVSKPSFEYPSYWVDAFRAGGEGLRPVITHAPLGGPLPPRQEVYVTATVTDEDGDLREVRLEISRPGMPPTSLPMMDEGGGSYGGTIWPMAVEFPGFEYRIIAEDQAYHMASNPGPSYPPYWVGVSQGTGGVGGEPPIITHRVLPSPQEPNRPIEVTCTVADRDSLDEIWGVALEIHRPGRPPLDLPMATVVRTDSTGTEETYYLGRINGMEVQRPGFGYRIKAMDTSGMGTMMPQPHLEPYWIDVQSGGDAANAPEITHTKIASPQPQWTEVRFRAKVTDLNSSGQPDRPDRVFISFDSPTMRGEMDMAPLGPANPDMYEFVVPPGMLMAPGFGYRIMAWDRDGNESANPKLQFDPYWIDVGYGTATGAAPSIAHSQVPSPQTQGTEVLVTATVSDHDTTDSVDHVDIEITSPGRPPFWFPMVYQGTAANRSGTYTVAIPSFAVNPPGFEYRIHAGDDKGVIGAKPALSYPPYWVDVTPSGVSGLPPTIDHRAIPFAGSGDELRISAVVSPADASAEGSAIAEVRVKCFHPTTNRGIEFPMPLLETVGTGARYEAVIPPDFVSTPGFEYRIVAKDASNRQAQKPKPQERPYWVEVRGFSQAPTITHSVVTSSVKGQPVPIGARIQDDRGVSSARIHVFRPDGRGAEFPMVRGVGDEYNATIPGNLVSPPGFSYFIEAQDVDHMMATSPLNPTSPYVVPTLGAAGGVPPKVTIFSIDRGSIQSGTAVEVRATITDPDSTGGLSASLSCKAMNDFSPPVHKPMQPSATDPSVFIGTIPAEIVAAPGFNYAVEAKDRDANMTIKPIPPSPPYFVDVLSGIGDPPTVMHRPPMQVPENQAVTLLAQVSDGDGIDQVFLQYLPHGSTTQTPVRVNFNDYGNGSYGCVLPAEVMRRPGLEYRILARDTRGDIGLSPEPPEFSHFLEVGFSGGAGARPEVFHQPMAQVTTGNRIRVDAEVRDADSRDLDVTLFYEDRRGNFEEKELPMNPVHDETTGLLVYRADIPGEDVLAPGLVYWIEAADPEGNETECPMPPAPPFYVRVMSGGSGIPPKVVHDPVLSAPAATSLVITAEIEDADGVASARLAYVPAAEVDNDTTHVEPYWVPMTAVPAKDGTYSATIPADNMVAPGVFYVISARDAAGDEILYPEYPADPLFVSVNSTLTVREPQDHAATSQATIAVLGSDTGGVATVNGEAVTEWTDTNFQYTVTLREGQNVIVVGGSDGSEIKRRVTRTSQAPAEAVVLLKPGSGKEISSSKVLFSWQALPKAARYLFQASAGERFAVLAESLLVADNLVTVNGLTDGRWFWRVKAYDAAGNAFQRWSETREFVVNTRILPPPQIDIAALQSSANQSEVSITGTSRPGSYVTVYVHGASLNQSVLNTDLTVRTPGPTGTDGIFRIPGVRLFQGTNEMVACAKDSVAVSAMSDKVVVHHDNTVPRAPFLENVSGATLEGLAEPGVTVEVYLDAVGTTQAEMNLNGTTTSDATNGRFSYRINAVDGTYTLLLRSRDPSGNTGEKSLLQISPFVLDTIAPAIPTIATPATGVVLRSMTVDVVGTAAAGDARRVAIWVNGREYGRADVDAEGGFNAPSIVLAAGSNVVQAKARDRYNNWSPLSDSIHVELNTGGISISDLSPADLPATLYRNESLIHDATPMIQAVVAGSEHVRVRIDGGSWNTVDVPVAFESPGLADGGHRYEIEATTSSDTAFVTIPFVVDTAAPALANLVISEGDSLTNDAVPLVRFDVSDTGVGVDRRGVVLQFNGSAVRDQQNIVVEETGGVSYMPAASLGDGVYSISATASDQAGNAGNTLTGSLRIDTKPPMLMIAVTPPFADDFSIPALRGRVFILVFADERLAETPEFAYESSDGEAGSFVLDGPSHDERSGLWYYTYLYDPSTFGGLMMQAVGEDLAGNTGVAMETFVLQDVPPEDGGTVRHEDGIVVIIPVGATGDTVAVSITPEQEEVDNQKMAFMKSIQSKVLSGAGVKATCESSLTGQLGKIYSFGPEGMEFGSPIDVALSYAAYSNSTRTSKLGLYTFDDDLCSWVFVSNEVDADSKKVTGSVTHFSRFALAMDESAPTVTLVTPTSESIVQATVPVELAFSDNVSGIDLASLSFKVDGTAIDLGHATLTDSSFAYTVAFADLGIDHTATFSVSDNQGNLSTKSLTFVTTPGLTIGVAQNPIITSELDIYVVSSAELLENSLEVEINGSAVPMTLTDAANQVYRGDYQIPSGGTLAIAATAEDLLGNPLTRDKTLGVKRILASQPGWAASPGGELVAHFEEGTVENDFYLLVVPLDTAPANLQKAPRMAGLAPPAGPTTAVGTAYELSPASVKLNRAVRLEFSYAEEALGKQPADNLSIFHWDGAAWQAVDTDVNRTARTLTARVHELGVYQMRLDPAIGVLRGPACFALHPNYPNPFNPATVIMFDVPVRTEISLRVFNVRGQLVKTLVSEELPPGTHYVRWDGTNNDDRPVASGVYFYRMDAEDYQKTQKMILLK</sequence>
<dbReference type="NCBIfam" id="TIGR04183">
    <property type="entry name" value="Por_Secre_tail"/>
    <property type="match status" value="1"/>
</dbReference>
<evidence type="ECO:0000313" key="3">
    <source>
        <dbReference type="EMBL" id="CAI78808.1"/>
    </source>
</evidence>
<evidence type="ECO:0008006" key="4">
    <source>
        <dbReference type="Google" id="ProtNLM"/>
    </source>
</evidence>
<dbReference type="Pfam" id="PF19077">
    <property type="entry name" value="Big_13"/>
    <property type="match status" value="1"/>
</dbReference>
<evidence type="ECO:0000259" key="2">
    <source>
        <dbReference type="Pfam" id="PF19077"/>
    </source>
</evidence>
<dbReference type="Pfam" id="PF13860">
    <property type="entry name" value="FlgD_ig"/>
    <property type="match status" value="1"/>
</dbReference>
<feature type="domain" description="FlgD/Vpr Ig-like" evidence="1">
    <location>
        <begin position="2937"/>
        <end position="2989"/>
    </location>
</feature>
<dbReference type="InterPro" id="IPR026444">
    <property type="entry name" value="Secre_tail"/>
</dbReference>
<accession>Q2YZW4</accession>
<organism evidence="3">
    <name type="scientific">uncultured Latescibacterota bacterium</name>
    <dbReference type="NCBI Taxonomy" id="199737"/>
    <lineage>
        <taxon>Bacteria</taxon>
        <taxon>Pseudomonadati</taxon>
        <taxon>Candidatus Latescibacterota</taxon>
        <taxon>environmental samples</taxon>
    </lineage>
</organism>
<dbReference type="Gene3D" id="2.60.40.10">
    <property type="entry name" value="Immunoglobulins"/>
    <property type="match status" value="5"/>
</dbReference>
<reference evidence="3" key="1">
    <citation type="journal article" date="2005" name="Environ. Microbiol.">
        <title>Lateral gene transfer and phylogenetic assignment of environmental fosmid clones.</title>
        <authorList>
            <person name="Nesbo C.L."/>
            <person name="Boucher Y."/>
            <person name="Dlutek M."/>
            <person name="Doolittle F.W."/>
        </authorList>
    </citation>
    <scope>NUCLEOTIDE SEQUENCE</scope>
</reference>
<protein>
    <recommendedName>
        <fullName evidence="4">Fibronectin type-III domain-containing protein</fullName>
    </recommendedName>
</protein>
<dbReference type="EMBL" id="AJ937766">
    <property type="protein sequence ID" value="CAI78808.1"/>
    <property type="molecule type" value="Genomic_DNA"/>
</dbReference>
<dbReference type="InterPro" id="IPR013783">
    <property type="entry name" value="Ig-like_fold"/>
</dbReference>
<dbReference type="InterPro" id="IPR044016">
    <property type="entry name" value="Big_13"/>
</dbReference>
<feature type="domain" description="Bacterial Ig-like" evidence="2">
    <location>
        <begin position="2234"/>
        <end position="2324"/>
    </location>
</feature>
<dbReference type="Gene3D" id="2.60.40.4070">
    <property type="match status" value="1"/>
</dbReference>
<name>Q2YZW4_9BACT</name>
<proteinExistence type="predicted"/>
<dbReference type="InterPro" id="IPR025965">
    <property type="entry name" value="FlgD/Vpr_Ig-like"/>
</dbReference>